<protein>
    <recommendedName>
        <fullName evidence="3">Transposase</fullName>
    </recommendedName>
</protein>
<accession>A0ABY3A991</accession>
<gene>
    <name evidence="1" type="ORF">GQ41_1518</name>
</gene>
<comment type="caution">
    <text evidence="1">The sequence shown here is derived from an EMBL/GenBank/DDBJ whole genome shotgun (WGS) entry which is preliminary data.</text>
</comment>
<evidence type="ECO:0000313" key="1">
    <source>
        <dbReference type="EMBL" id="TQO36930.1"/>
    </source>
</evidence>
<keyword evidence="2" id="KW-1185">Reference proteome</keyword>
<dbReference type="Proteomes" id="UP000315363">
    <property type="component" value="Unassembled WGS sequence"/>
</dbReference>
<proteinExistence type="predicted"/>
<organism evidence="1 2">
    <name type="scientific">Arenibacter algicola</name>
    <dbReference type="NCBI Taxonomy" id="616991"/>
    <lineage>
        <taxon>Bacteria</taxon>
        <taxon>Pseudomonadati</taxon>
        <taxon>Bacteroidota</taxon>
        <taxon>Flavobacteriia</taxon>
        <taxon>Flavobacteriales</taxon>
        <taxon>Flavobacteriaceae</taxon>
        <taxon>Arenibacter</taxon>
    </lineage>
</organism>
<name>A0ABY3A991_9FLAO</name>
<evidence type="ECO:0008006" key="3">
    <source>
        <dbReference type="Google" id="ProtNLM"/>
    </source>
</evidence>
<reference evidence="1 2" key="1">
    <citation type="submission" date="2019-06" db="EMBL/GenBank/DDBJ databases">
        <title>A large-scale integrated study on North Sea by COGITO (Coastal Microbe Genomic &amp; Taxonomic Observatory).</title>
        <authorList>
            <person name="Teeling H."/>
        </authorList>
    </citation>
    <scope>NUCLEOTIDE SEQUENCE [LARGE SCALE GENOMIC DNA]</scope>
    <source>
        <strain evidence="1 2">MAR_2009_79</strain>
    </source>
</reference>
<sequence length="48" mass="5492">MNKNNIQDSSKSKGYSPLHFFCDLIAIKPEIGYCSNIKPRDAFKTNRT</sequence>
<dbReference type="EMBL" id="VHIF01000001">
    <property type="protein sequence ID" value="TQO36930.1"/>
    <property type="molecule type" value="Genomic_DNA"/>
</dbReference>
<evidence type="ECO:0000313" key="2">
    <source>
        <dbReference type="Proteomes" id="UP000315363"/>
    </source>
</evidence>